<dbReference type="InterPro" id="IPR036390">
    <property type="entry name" value="WH_DNA-bd_sf"/>
</dbReference>
<proteinExistence type="inferred from homology"/>
<keyword evidence="9" id="KW-1185">Reference proteome</keyword>
<dbReference type="GO" id="GO:0001732">
    <property type="term" value="P:formation of cytoplasmic translation initiation complex"/>
    <property type="evidence" value="ECO:0007669"/>
    <property type="project" value="UniProtKB-UniRule"/>
</dbReference>
<evidence type="ECO:0000256" key="4">
    <source>
        <dbReference type="HAMAP-Rule" id="MF_03004"/>
    </source>
</evidence>
<name>A0AAD5XUA4_9FUNG</name>
<dbReference type="GO" id="GO:0003743">
    <property type="term" value="F:translation initiation factor activity"/>
    <property type="evidence" value="ECO:0007669"/>
    <property type="project" value="UniProtKB-UniRule"/>
</dbReference>
<feature type="compositionally biased region" description="Basic and acidic residues" evidence="6">
    <location>
        <begin position="424"/>
        <end position="433"/>
    </location>
</feature>
<dbReference type="PROSITE" id="PS50250">
    <property type="entry name" value="PCI"/>
    <property type="match status" value="1"/>
</dbReference>
<dbReference type="CDD" id="cd21378">
    <property type="entry name" value="eIF3E"/>
    <property type="match status" value="1"/>
</dbReference>
<dbReference type="GO" id="GO:0033290">
    <property type="term" value="C:eukaryotic 48S preinitiation complex"/>
    <property type="evidence" value="ECO:0007669"/>
    <property type="project" value="UniProtKB-UniRule"/>
</dbReference>
<feature type="region of interest" description="Disordered" evidence="6">
    <location>
        <begin position="424"/>
        <end position="480"/>
    </location>
</feature>
<evidence type="ECO:0000259" key="7">
    <source>
        <dbReference type="PROSITE" id="PS50250"/>
    </source>
</evidence>
<keyword evidence="3 4" id="KW-0648">Protein biosynthesis</keyword>
<dbReference type="Pfam" id="PF09440">
    <property type="entry name" value="eIF3_N"/>
    <property type="match status" value="1"/>
</dbReference>
<accession>A0AAD5XUA4</accession>
<dbReference type="SMART" id="SM01186">
    <property type="entry name" value="eIF3_N"/>
    <property type="match status" value="1"/>
</dbReference>
<feature type="domain" description="PCI" evidence="7">
    <location>
        <begin position="222"/>
        <end position="395"/>
    </location>
</feature>
<dbReference type="AlphaFoldDB" id="A0AAD5XUA4"/>
<feature type="compositionally biased region" description="Gly residues" evidence="6">
    <location>
        <begin position="438"/>
        <end position="451"/>
    </location>
</feature>
<gene>
    <name evidence="8" type="primary">EIF3E</name>
    <name evidence="4" type="synonym">INT6</name>
    <name evidence="8" type="ORF">HDU87_000322</name>
</gene>
<organism evidence="8 9">
    <name type="scientific">Geranomyces variabilis</name>
    <dbReference type="NCBI Taxonomy" id="109894"/>
    <lineage>
        <taxon>Eukaryota</taxon>
        <taxon>Fungi</taxon>
        <taxon>Fungi incertae sedis</taxon>
        <taxon>Chytridiomycota</taxon>
        <taxon>Chytridiomycota incertae sedis</taxon>
        <taxon>Chytridiomycetes</taxon>
        <taxon>Spizellomycetales</taxon>
        <taxon>Powellomycetaceae</taxon>
        <taxon>Geranomyces</taxon>
    </lineage>
</organism>
<keyword evidence="2 4" id="KW-0396">Initiation factor</keyword>
<dbReference type="GO" id="GO:0071540">
    <property type="term" value="C:eukaryotic translation initiation factor 3 complex, eIF3e"/>
    <property type="evidence" value="ECO:0007669"/>
    <property type="project" value="UniProtKB-UniRule"/>
</dbReference>
<dbReference type="InterPro" id="IPR019010">
    <property type="entry name" value="eIF3e_N"/>
</dbReference>
<protein>
    <recommendedName>
        <fullName evidence="4 5">Eukaryotic translation initiation factor 3 subunit E</fullName>
        <shortName evidence="4">eIF3e</shortName>
    </recommendedName>
</protein>
<evidence type="ECO:0000256" key="3">
    <source>
        <dbReference type="ARBA" id="ARBA00022917"/>
    </source>
</evidence>
<dbReference type="InterPro" id="IPR016650">
    <property type="entry name" value="eIF3e"/>
</dbReference>
<evidence type="ECO:0000256" key="1">
    <source>
        <dbReference type="ARBA" id="ARBA00022490"/>
    </source>
</evidence>
<keyword evidence="1 4" id="KW-0963">Cytoplasm</keyword>
<dbReference type="EMBL" id="JADGJQ010000010">
    <property type="protein sequence ID" value="KAJ3181984.1"/>
    <property type="molecule type" value="Genomic_DNA"/>
</dbReference>
<comment type="similarity">
    <text evidence="4 5">Belongs to the eIF-3 subunit E family.</text>
</comment>
<evidence type="ECO:0000256" key="2">
    <source>
        <dbReference type="ARBA" id="ARBA00022540"/>
    </source>
</evidence>
<dbReference type="SMART" id="SM00088">
    <property type="entry name" value="PINT"/>
    <property type="match status" value="1"/>
</dbReference>
<comment type="caution">
    <text evidence="8">The sequence shown here is derived from an EMBL/GenBank/DDBJ whole genome shotgun (WGS) entry which is preliminary data.</text>
</comment>
<evidence type="ECO:0000313" key="9">
    <source>
        <dbReference type="Proteomes" id="UP001212152"/>
    </source>
</evidence>
<dbReference type="Pfam" id="PF21357">
    <property type="entry name" value="EIF3E_C"/>
    <property type="match status" value="1"/>
</dbReference>
<dbReference type="Pfam" id="PF01399">
    <property type="entry name" value="PCI"/>
    <property type="match status" value="1"/>
</dbReference>
<sequence>MAQYDLTAKIGAYLDRHMVAPLLEFLLGQEIYPHEDVLTAKYDLLSKTKMIDYTDLIYREIHGIEDENVHEPGFEERRAVVLKKFEELTEKSSEIMDMIQDPVVIQQLKQDKLANIQFLTENYNFKPEMLNSLYDFALCNYATGNYEPAAVMLYHFRILSTDYDQNVSSLWGKLAAEILTQNWDVAYDDLNRLKEMIEQRNFTSHLQALQQRSWLIHWSLFVFFNHPKGRDGIVDLFFQPQYLNTIQTACPWILRYLATAAVVNKKRRNVLKDLIRVIQQESHAYRDPITEFIEALYVNFDFDGAQQKLKECDDVIANDFFLVSLQEDFKENGRLFIFETYCRIHQCIDIKDVSAKLNLNAEDGEKWIVNLIRNARMDAKIDSKTNTVIMGTQQNSIYQQVIERTKALSFRSSLLASNIEKREQELQNRRKGNDGNNKTGGGKKQGGGGGRKPQKEGGDESARAHSSETPSAFARTVGDE</sequence>
<dbReference type="Proteomes" id="UP001212152">
    <property type="component" value="Unassembled WGS sequence"/>
</dbReference>
<evidence type="ECO:0000313" key="8">
    <source>
        <dbReference type="EMBL" id="KAJ3181984.1"/>
    </source>
</evidence>
<dbReference type="PANTHER" id="PTHR10317">
    <property type="entry name" value="EUKARYOTIC TRANSLATION INITIATION FACTOR 3 SUBUNIT E"/>
    <property type="match status" value="1"/>
</dbReference>
<comment type="subcellular location">
    <subcellularLocation>
        <location evidence="4 5">Cytoplasm</location>
    </subcellularLocation>
</comment>
<evidence type="ECO:0000256" key="6">
    <source>
        <dbReference type="SAM" id="MobiDB-lite"/>
    </source>
</evidence>
<evidence type="ECO:0000256" key="5">
    <source>
        <dbReference type="PIRNR" id="PIRNR016255"/>
    </source>
</evidence>
<feature type="compositionally biased region" description="Basic and acidic residues" evidence="6">
    <location>
        <begin position="453"/>
        <end position="466"/>
    </location>
</feature>
<comment type="subunit">
    <text evidence="4 5">Component of the eukaryotic translation initiation factor 3 (eIF-3) complex.</text>
</comment>
<dbReference type="HAMAP" id="MF_03004">
    <property type="entry name" value="eIF3e"/>
    <property type="match status" value="1"/>
</dbReference>
<dbReference type="InterPro" id="IPR000717">
    <property type="entry name" value="PCI_dom"/>
</dbReference>
<reference evidence="8" key="1">
    <citation type="submission" date="2020-05" db="EMBL/GenBank/DDBJ databases">
        <title>Phylogenomic resolution of chytrid fungi.</title>
        <authorList>
            <person name="Stajich J.E."/>
            <person name="Amses K."/>
            <person name="Simmons R."/>
            <person name="Seto K."/>
            <person name="Myers J."/>
            <person name="Bonds A."/>
            <person name="Quandt C.A."/>
            <person name="Barry K."/>
            <person name="Liu P."/>
            <person name="Grigoriev I."/>
            <person name="Longcore J.E."/>
            <person name="James T.Y."/>
        </authorList>
    </citation>
    <scope>NUCLEOTIDE SEQUENCE</scope>
    <source>
        <strain evidence="8">JEL0379</strain>
    </source>
</reference>
<dbReference type="GO" id="GO:0016282">
    <property type="term" value="C:eukaryotic 43S preinitiation complex"/>
    <property type="evidence" value="ECO:0007669"/>
    <property type="project" value="UniProtKB-UniRule"/>
</dbReference>
<dbReference type="SUPFAM" id="SSF46785">
    <property type="entry name" value="Winged helix' DNA-binding domain"/>
    <property type="match status" value="1"/>
</dbReference>
<dbReference type="PIRSF" id="PIRSF016255">
    <property type="entry name" value="eIF3e_su6"/>
    <property type="match status" value="1"/>
</dbReference>
<comment type="function">
    <text evidence="4">Component of the eukaryotic translation initiation factor 3 (eIF-3) complex, which is involved in protein synthesis of a specialized repertoire of mRNAs and, together with other initiation factors, stimulates binding of mRNA and methionyl-tRNAi to the 40S ribosome. The eIF-3 complex specifically targets and initiates translation of a subset of mRNAs involved in cell proliferation.</text>
</comment>